<protein>
    <submittedName>
        <fullName evidence="7">Putative cobalt-precorrin-7 C(5)-methyltransferase</fullName>
        <ecNumber evidence="7">2.1.1.289</ecNumber>
    </submittedName>
</protein>
<dbReference type="InterPro" id="IPR014776">
    <property type="entry name" value="4pyrrole_Mease_sub2"/>
</dbReference>
<organism evidence="7 8">
    <name type="scientific">Candidatus Nitrosocaldus cavascurensis</name>
    <dbReference type="NCBI Taxonomy" id="2058097"/>
    <lineage>
        <taxon>Archaea</taxon>
        <taxon>Nitrososphaerota</taxon>
        <taxon>Nitrososphaeria</taxon>
        <taxon>Candidatus Nitrosocaldales</taxon>
        <taxon>Candidatus Nitrosocaldaceae</taxon>
        <taxon>Candidatus Nitrosocaldus</taxon>
    </lineage>
</organism>
<dbReference type="CDD" id="cd11644">
    <property type="entry name" value="Precorrin-6Y-MT"/>
    <property type="match status" value="1"/>
</dbReference>
<dbReference type="RefSeq" id="WP_103286484.1">
    <property type="nucleotide sequence ID" value="NZ_LT981265.1"/>
</dbReference>
<dbReference type="InterPro" id="IPR050714">
    <property type="entry name" value="Cobalamin_biosynth_MTase"/>
</dbReference>
<dbReference type="GeneID" id="41594111"/>
<sequence>MGKVYLVGVGPGGEWYITEIAKRLIERADVVVGYKHALNVIKNIVDKGYDEMEKSKGRSERVKGKKDIRMITLKTQDEVYAQLLDYLKGKDREEGEKGGREKVCCILFTGDPDFSESEIVDKLVSLFESNGIEVEIIPGISSVQVAAARSKVAIDRSSLITFHVTGSIDREKDALLNTLRAKRTVILLPRPWDFMPQHIGRFLRDEGIDVDAFNVDIYENLTLSNEKVTHCKLADIPDRDYSDLCVMVIKPS</sequence>
<dbReference type="PANTHER" id="PTHR43182">
    <property type="entry name" value="COBALT-PRECORRIN-6B C(15)-METHYLTRANSFERASE (DECARBOXYLATING)"/>
    <property type="match status" value="1"/>
</dbReference>
<keyword evidence="2" id="KW-0169">Cobalamin biosynthesis</keyword>
<feature type="domain" description="Tetrapyrrole methylase" evidence="6">
    <location>
        <begin position="3"/>
        <end position="236"/>
    </location>
</feature>
<dbReference type="InterPro" id="IPR014777">
    <property type="entry name" value="4pyrrole_Mease_sub1"/>
</dbReference>
<dbReference type="UniPathway" id="UPA00148"/>
<evidence type="ECO:0000256" key="4">
    <source>
        <dbReference type="ARBA" id="ARBA00022679"/>
    </source>
</evidence>
<dbReference type="Proteomes" id="UP000236248">
    <property type="component" value="Chromosome NCAV"/>
</dbReference>
<dbReference type="InterPro" id="IPR000878">
    <property type="entry name" value="4pyrrol_Mease"/>
</dbReference>
<dbReference type="EMBL" id="LT981265">
    <property type="protein sequence ID" value="SPC33204.1"/>
    <property type="molecule type" value="Genomic_DNA"/>
</dbReference>
<proteinExistence type="predicted"/>
<dbReference type="InterPro" id="IPR035996">
    <property type="entry name" value="4pyrrol_Methylase_sf"/>
</dbReference>
<dbReference type="InterPro" id="IPR012818">
    <property type="entry name" value="CbiE"/>
</dbReference>
<dbReference type="EC" id="2.1.1.289" evidence="7"/>
<dbReference type="PANTHER" id="PTHR43182:SF1">
    <property type="entry name" value="COBALT-PRECORRIN-7 C(5)-METHYLTRANSFERASE"/>
    <property type="match status" value="1"/>
</dbReference>
<gene>
    <name evidence="7" type="ORF">NCAV_0004</name>
</gene>
<reference evidence="8" key="1">
    <citation type="submission" date="2018-01" db="EMBL/GenBank/DDBJ databases">
        <authorList>
            <person name="Kerou L M."/>
        </authorList>
    </citation>
    <scope>NUCLEOTIDE SEQUENCE [LARGE SCALE GENOMIC DNA]</scope>
    <source>
        <strain evidence="8">SCU2</strain>
    </source>
</reference>
<keyword evidence="8" id="KW-1185">Reference proteome</keyword>
<evidence type="ECO:0000256" key="1">
    <source>
        <dbReference type="ARBA" id="ARBA00004953"/>
    </source>
</evidence>
<dbReference type="Gene3D" id="3.30.950.10">
    <property type="entry name" value="Methyltransferase, Cobalt-precorrin-4 Transmethylase, Domain 2"/>
    <property type="match status" value="1"/>
</dbReference>
<dbReference type="Gene3D" id="3.40.1010.10">
    <property type="entry name" value="Cobalt-precorrin-4 Transmethylase, Domain 1"/>
    <property type="match status" value="1"/>
</dbReference>
<evidence type="ECO:0000313" key="8">
    <source>
        <dbReference type="Proteomes" id="UP000236248"/>
    </source>
</evidence>
<evidence type="ECO:0000256" key="3">
    <source>
        <dbReference type="ARBA" id="ARBA00022603"/>
    </source>
</evidence>
<name>A0A2K5ANJ1_9ARCH</name>
<dbReference type="Pfam" id="PF00590">
    <property type="entry name" value="TP_methylase"/>
    <property type="match status" value="1"/>
</dbReference>
<evidence type="ECO:0000256" key="2">
    <source>
        <dbReference type="ARBA" id="ARBA00022573"/>
    </source>
</evidence>
<accession>A0A2K5ANJ1</accession>
<dbReference type="GO" id="GO:0009236">
    <property type="term" value="P:cobalamin biosynthetic process"/>
    <property type="evidence" value="ECO:0007669"/>
    <property type="project" value="UniProtKB-UniPathway"/>
</dbReference>
<keyword evidence="4 7" id="KW-0808">Transferase</keyword>
<dbReference type="GO" id="GO:0032259">
    <property type="term" value="P:methylation"/>
    <property type="evidence" value="ECO:0007669"/>
    <property type="project" value="UniProtKB-KW"/>
</dbReference>
<dbReference type="GO" id="GO:0008276">
    <property type="term" value="F:protein methyltransferase activity"/>
    <property type="evidence" value="ECO:0007669"/>
    <property type="project" value="InterPro"/>
</dbReference>
<evidence type="ECO:0000256" key="5">
    <source>
        <dbReference type="ARBA" id="ARBA00022691"/>
    </source>
</evidence>
<dbReference type="KEGG" id="ncv:NCAV_0004"/>
<comment type="pathway">
    <text evidence="1">Cofactor biosynthesis; adenosylcobalamin biosynthesis.</text>
</comment>
<keyword evidence="3 7" id="KW-0489">Methyltransferase</keyword>
<evidence type="ECO:0000259" key="6">
    <source>
        <dbReference type="Pfam" id="PF00590"/>
    </source>
</evidence>
<dbReference type="AlphaFoldDB" id="A0A2K5ANJ1"/>
<keyword evidence="5" id="KW-0949">S-adenosyl-L-methionine</keyword>
<dbReference type="SUPFAM" id="SSF53790">
    <property type="entry name" value="Tetrapyrrole methylase"/>
    <property type="match status" value="1"/>
</dbReference>
<evidence type="ECO:0000313" key="7">
    <source>
        <dbReference type="EMBL" id="SPC33204.1"/>
    </source>
</evidence>